<dbReference type="PANTHER" id="PTHR15706">
    <property type="entry name" value="SH3 MULTIPLE DOMAIN"/>
    <property type="match status" value="1"/>
</dbReference>
<dbReference type="InterPro" id="IPR036028">
    <property type="entry name" value="SH3-like_dom_sf"/>
</dbReference>
<sequence>MSELFLSDPFSRPFERRENSSSPIMNIFRPFGAPAPARKCSKISISAPTVVPAGTRSPVDVLNASPVSWQDTNPTFLDVLHDYLPNDDTELRPSTDLRPLNVYRGEMVRLIAKADNNLVLVRLVNRLGQGLVPLRCLAINEKISQGAKVLADKLSEKSESDSSSSTLNYSEQASADFSLSSEEKPLSLGDIPSSIAGETMVNDDLVSTVTSCRVVNITIRESRVWYRTDCVMRSGHRRILCRYYQDFYSLQLQLLDGLRKDGKPNPSQLLPTLPSPTTHASKENILTRCELFSVYLNALFQSTYIPQNTKREILVEKWLSPRPGDIVKTPRGSFYKLNNAPTLDDEGAWEHISPDALEETIAHGTPFDHSNWSTEYKGLPTSGMRQRSASLLCLSPAQRTPKPFNKSAPTTPLVQQPSMFSQGPSLSKLSVEELPIKVKILHEDDCYVSKCSITELRSFDKLYTLIHSKLEASLPSVDQALTIYHKDEKENFTPLLDDDSYQKVLSNIKRSVGTAFNTTSNSALNKCKLTFQVKF</sequence>
<dbReference type="GO" id="GO:0030674">
    <property type="term" value="F:protein-macromolecule adaptor activity"/>
    <property type="evidence" value="ECO:0007669"/>
    <property type="project" value="TreeGrafter"/>
</dbReference>
<organism evidence="2 3">
    <name type="scientific">Lachancea fermentati</name>
    <name type="common">Zygosaccharomyces fermentati</name>
    <dbReference type="NCBI Taxonomy" id="4955"/>
    <lineage>
        <taxon>Eukaryota</taxon>
        <taxon>Fungi</taxon>
        <taxon>Dikarya</taxon>
        <taxon>Ascomycota</taxon>
        <taxon>Saccharomycotina</taxon>
        <taxon>Saccharomycetes</taxon>
        <taxon>Saccharomycetales</taxon>
        <taxon>Saccharomycetaceae</taxon>
        <taxon>Lachancea</taxon>
    </lineage>
</organism>
<evidence type="ECO:0000256" key="1">
    <source>
        <dbReference type="ARBA" id="ARBA00022737"/>
    </source>
</evidence>
<dbReference type="EMBL" id="LT598490">
    <property type="protein sequence ID" value="SCW02729.1"/>
    <property type="molecule type" value="Genomic_DNA"/>
</dbReference>
<dbReference type="CDD" id="cd06890">
    <property type="entry name" value="PX_Bem1p"/>
    <property type="match status" value="1"/>
</dbReference>
<dbReference type="Gene3D" id="3.30.1520.10">
    <property type="entry name" value="Phox-like domain"/>
    <property type="match status" value="1"/>
</dbReference>
<dbReference type="AlphaFoldDB" id="A0A1G4MFS3"/>
<dbReference type="SUPFAM" id="SSF64268">
    <property type="entry name" value="PX domain"/>
    <property type="match status" value="1"/>
</dbReference>
<dbReference type="OMA" id="ESRVWYR"/>
<evidence type="ECO:0000313" key="3">
    <source>
        <dbReference type="Proteomes" id="UP000190831"/>
    </source>
</evidence>
<dbReference type="Proteomes" id="UP000190831">
    <property type="component" value="Chromosome F"/>
</dbReference>
<evidence type="ECO:0000313" key="2">
    <source>
        <dbReference type="EMBL" id="SCW02729.1"/>
    </source>
</evidence>
<keyword evidence="3" id="KW-1185">Reference proteome</keyword>
<dbReference type="STRING" id="4955.A0A1G4MFS3"/>
<dbReference type="InterPro" id="IPR051228">
    <property type="entry name" value="NADPH_Oxidase/PX-Domain"/>
</dbReference>
<dbReference type="OrthoDB" id="548867at2759"/>
<reference evidence="3" key="1">
    <citation type="submission" date="2016-03" db="EMBL/GenBank/DDBJ databases">
        <authorList>
            <person name="Devillers H."/>
        </authorList>
    </citation>
    <scope>NUCLEOTIDE SEQUENCE [LARGE SCALE GENOMIC DNA]</scope>
</reference>
<name>A0A1G4MFS3_LACFM</name>
<dbReference type="GO" id="GO:0035091">
    <property type="term" value="F:phosphatidylinositol binding"/>
    <property type="evidence" value="ECO:0007669"/>
    <property type="project" value="InterPro"/>
</dbReference>
<dbReference type="InterPro" id="IPR035550">
    <property type="entry name" value="Bem1/Scd2_PX"/>
</dbReference>
<dbReference type="GO" id="GO:0000747">
    <property type="term" value="P:conjugation with cellular fusion"/>
    <property type="evidence" value="ECO:0007669"/>
    <property type="project" value="TreeGrafter"/>
</dbReference>
<protein>
    <submittedName>
        <fullName evidence="2">LAFE_0F12992g1_1</fullName>
    </submittedName>
</protein>
<dbReference type="SUPFAM" id="SSF50044">
    <property type="entry name" value="SH3-domain"/>
    <property type="match status" value="1"/>
</dbReference>
<keyword evidence="1" id="KW-0677">Repeat</keyword>
<proteinExistence type="predicted"/>
<dbReference type="InterPro" id="IPR036871">
    <property type="entry name" value="PX_dom_sf"/>
</dbReference>
<gene>
    <name evidence="2" type="ORF">LAFE_0F12992G</name>
</gene>
<dbReference type="GO" id="GO:0005737">
    <property type="term" value="C:cytoplasm"/>
    <property type="evidence" value="ECO:0007669"/>
    <property type="project" value="TreeGrafter"/>
</dbReference>
<accession>A0A1G4MFS3</accession>
<dbReference type="GO" id="GO:0043332">
    <property type="term" value="C:mating projection tip"/>
    <property type="evidence" value="ECO:0007669"/>
    <property type="project" value="TreeGrafter"/>
</dbReference>
<dbReference type="PANTHER" id="PTHR15706:SF2">
    <property type="entry name" value="SH3 AND PX DOMAIN-CONTAINING PROTEIN 2A"/>
    <property type="match status" value="1"/>
</dbReference>